<gene>
    <name evidence="8" type="ORF">Cflav_PD3442</name>
</gene>
<dbReference type="CDD" id="cd00156">
    <property type="entry name" value="REC"/>
    <property type="match status" value="1"/>
</dbReference>
<feature type="domain" description="Histidine kinase" evidence="6">
    <location>
        <begin position="189"/>
        <end position="414"/>
    </location>
</feature>
<evidence type="ECO:0000313" key="8">
    <source>
        <dbReference type="EMBL" id="EEF60472.1"/>
    </source>
</evidence>
<dbReference type="Gene3D" id="3.40.50.2300">
    <property type="match status" value="2"/>
</dbReference>
<dbReference type="InterPro" id="IPR036890">
    <property type="entry name" value="HATPase_C_sf"/>
</dbReference>
<comment type="catalytic activity">
    <reaction evidence="1">
        <text>ATP + protein L-histidine = ADP + protein N-phospho-L-histidine.</text>
        <dbReference type="EC" id="2.7.13.3"/>
    </reaction>
</comment>
<name>B9XHX9_PEDPL</name>
<dbReference type="EMBL" id="ABOX02000016">
    <property type="protein sequence ID" value="EEF60472.1"/>
    <property type="molecule type" value="Genomic_DNA"/>
</dbReference>
<dbReference type="InterPro" id="IPR001789">
    <property type="entry name" value="Sig_transdc_resp-reg_receiver"/>
</dbReference>
<dbReference type="SUPFAM" id="SSF55874">
    <property type="entry name" value="ATPase domain of HSP90 chaperone/DNA topoisomerase II/histidine kinase"/>
    <property type="match status" value="1"/>
</dbReference>
<dbReference type="AlphaFoldDB" id="B9XHX9"/>
<dbReference type="SMART" id="SM00387">
    <property type="entry name" value="HATPase_c"/>
    <property type="match status" value="1"/>
</dbReference>
<comment type="caution">
    <text evidence="8">The sequence shown here is derived from an EMBL/GenBank/DDBJ whole genome shotgun (WGS) entry which is preliminary data.</text>
</comment>
<dbReference type="GO" id="GO:0000155">
    <property type="term" value="F:phosphorelay sensor kinase activity"/>
    <property type="evidence" value="ECO:0007669"/>
    <property type="project" value="InterPro"/>
</dbReference>
<dbReference type="EC" id="2.7.13.3" evidence="2"/>
<evidence type="ECO:0000256" key="2">
    <source>
        <dbReference type="ARBA" id="ARBA00012438"/>
    </source>
</evidence>
<dbReference type="InterPro" id="IPR004358">
    <property type="entry name" value="Sig_transdc_His_kin-like_C"/>
</dbReference>
<dbReference type="InterPro" id="IPR036097">
    <property type="entry name" value="HisK_dim/P_sf"/>
</dbReference>
<proteinExistence type="predicted"/>
<dbReference type="CDD" id="cd00082">
    <property type="entry name" value="HisKA"/>
    <property type="match status" value="1"/>
</dbReference>
<feature type="domain" description="Response regulatory" evidence="7">
    <location>
        <begin position="47"/>
        <end position="164"/>
    </location>
</feature>
<dbReference type="Pfam" id="PF02518">
    <property type="entry name" value="HATPase_c"/>
    <property type="match status" value="1"/>
</dbReference>
<reference evidence="8 9" key="1">
    <citation type="journal article" date="2011" name="J. Bacteriol.">
        <title>Genome sequence of 'Pedosphaera parvula' Ellin514, an aerobic Verrucomicrobial isolate from pasture soil.</title>
        <authorList>
            <person name="Kant R."/>
            <person name="van Passel M.W."/>
            <person name="Sangwan P."/>
            <person name="Palva A."/>
            <person name="Lucas S."/>
            <person name="Copeland A."/>
            <person name="Lapidus A."/>
            <person name="Glavina Del Rio T."/>
            <person name="Dalin E."/>
            <person name="Tice H."/>
            <person name="Bruce D."/>
            <person name="Goodwin L."/>
            <person name="Pitluck S."/>
            <person name="Chertkov O."/>
            <person name="Larimer F.W."/>
            <person name="Land M.L."/>
            <person name="Hauser L."/>
            <person name="Brettin T.S."/>
            <person name="Detter J.C."/>
            <person name="Han S."/>
            <person name="de Vos W.M."/>
            <person name="Janssen P.H."/>
            <person name="Smidt H."/>
        </authorList>
    </citation>
    <scope>NUCLEOTIDE SEQUENCE [LARGE SCALE GENOMIC DNA]</scope>
    <source>
        <strain evidence="8 9">Ellin514</strain>
    </source>
</reference>
<dbReference type="Pfam" id="PF00512">
    <property type="entry name" value="HisKA"/>
    <property type="match status" value="1"/>
</dbReference>
<evidence type="ECO:0000256" key="5">
    <source>
        <dbReference type="SAM" id="MobiDB-lite"/>
    </source>
</evidence>
<dbReference type="OrthoDB" id="9813024at2"/>
<organism evidence="8 9">
    <name type="scientific">Pedosphaera parvula (strain Ellin514)</name>
    <dbReference type="NCBI Taxonomy" id="320771"/>
    <lineage>
        <taxon>Bacteria</taxon>
        <taxon>Pseudomonadati</taxon>
        <taxon>Verrucomicrobiota</taxon>
        <taxon>Pedosphaerae</taxon>
        <taxon>Pedosphaerales</taxon>
        <taxon>Pedosphaeraceae</taxon>
        <taxon>Pedosphaera</taxon>
    </lineage>
</organism>
<dbReference type="PANTHER" id="PTHR43065">
    <property type="entry name" value="SENSOR HISTIDINE KINASE"/>
    <property type="match status" value="1"/>
</dbReference>
<dbReference type="SMART" id="SM00448">
    <property type="entry name" value="REC"/>
    <property type="match status" value="2"/>
</dbReference>
<evidence type="ECO:0000256" key="4">
    <source>
        <dbReference type="PROSITE-ProRule" id="PRU00169"/>
    </source>
</evidence>
<accession>B9XHX9</accession>
<dbReference type="InterPro" id="IPR003594">
    <property type="entry name" value="HATPase_dom"/>
</dbReference>
<keyword evidence="9" id="KW-1185">Reference proteome</keyword>
<evidence type="ECO:0000256" key="3">
    <source>
        <dbReference type="ARBA" id="ARBA00022553"/>
    </source>
</evidence>
<evidence type="ECO:0000259" key="6">
    <source>
        <dbReference type="PROSITE" id="PS50109"/>
    </source>
</evidence>
<dbReference type="PROSITE" id="PS50109">
    <property type="entry name" value="HIS_KIN"/>
    <property type="match status" value="1"/>
</dbReference>
<sequence>MTTHAHDDGISGSAKRALPQNNSAVSQVRTAKKAAVPAARDVAKVNRILLVEDQPDFGRLIREYLLDSDSPRFEVRHVESLGAAMEALTEQLYDAALLDLTLPDSIGLQSFQKVFQLNPNLPVVILTGIDDEDVGVAAIKSGAQDFLPKQHLNLLLLTRTLQYAVERKQMEVQLRQSQKMEAIGQLSSCIAHEFNNLLTSIQCNLALLLDSEKLTDAAEEKESLISIKDGANHAAALTRQLLTFSRRQIMEPRVVDFNQVLEGFGNMLKRLLGEAVHVYFSYDTGLPSIKADAGMLEQIILNLAVNARDAMEAGGEVVIESRLARIDTAHVALHPQARTGDFVCLRVADTGCGIAPENLTKIFEPFFTTKEMGKGTGLGLASVLEIVRHHQGWIEVESVLSKGTAFRIYFPVTEAAPEVKKPEGETGSLNGTETILLVEDDPTTRQLVGILLRRYGYNIIASATGAQALQLSEQVLAGVQLLLTDVVMPEGIDGVELSKQLQGRNPDLKVVFMSGYSAEVLTKNITLPERLMLVQKPFDPKFMLRVVRNTLDAKRTA</sequence>
<dbReference type="Gene3D" id="3.30.565.10">
    <property type="entry name" value="Histidine kinase-like ATPase, C-terminal domain"/>
    <property type="match status" value="1"/>
</dbReference>
<protein>
    <recommendedName>
        <fullName evidence="2">histidine kinase</fullName>
        <ecNumber evidence="2">2.7.13.3</ecNumber>
    </recommendedName>
</protein>
<dbReference type="PANTHER" id="PTHR43065:SF42">
    <property type="entry name" value="TWO-COMPONENT SENSOR PPRA"/>
    <property type="match status" value="1"/>
</dbReference>
<dbReference type="InterPro" id="IPR003661">
    <property type="entry name" value="HisK_dim/P_dom"/>
</dbReference>
<feature type="modified residue" description="4-aspartylphosphate" evidence="4">
    <location>
        <position position="485"/>
    </location>
</feature>
<dbReference type="InterPro" id="IPR005467">
    <property type="entry name" value="His_kinase_dom"/>
</dbReference>
<dbReference type="SUPFAM" id="SSF47384">
    <property type="entry name" value="Homodimeric domain of signal transducing histidine kinase"/>
    <property type="match status" value="1"/>
</dbReference>
<evidence type="ECO:0000256" key="1">
    <source>
        <dbReference type="ARBA" id="ARBA00000085"/>
    </source>
</evidence>
<dbReference type="SUPFAM" id="SSF52172">
    <property type="entry name" value="CheY-like"/>
    <property type="match status" value="2"/>
</dbReference>
<feature type="modified residue" description="4-aspartylphosphate" evidence="4">
    <location>
        <position position="99"/>
    </location>
</feature>
<keyword evidence="3 4" id="KW-0597">Phosphoprotein</keyword>
<feature type="domain" description="Response regulatory" evidence="7">
    <location>
        <begin position="434"/>
        <end position="551"/>
    </location>
</feature>
<keyword evidence="8" id="KW-0808">Transferase</keyword>
<keyword evidence="8" id="KW-0418">Kinase</keyword>
<dbReference type="Proteomes" id="UP000003688">
    <property type="component" value="Unassembled WGS sequence"/>
</dbReference>
<evidence type="ECO:0000313" key="9">
    <source>
        <dbReference type="Proteomes" id="UP000003688"/>
    </source>
</evidence>
<dbReference type="STRING" id="320771.Cflav_PD3442"/>
<feature type="region of interest" description="Disordered" evidence="5">
    <location>
        <begin position="1"/>
        <end position="24"/>
    </location>
</feature>
<dbReference type="Pfam" id="PF00072">
    <property type="entry name" value="Response_reg"/>
    <property type="match status" value="2"/>
</dbReference>
<dbReference type="PROSITE" id="PS50110">
    <property type="entry name" value="RESPONSE_REGULATORY"/>
    <property type="match status" value="2"/>
</dbReference>
<dbReference type="RefSeq" id="WP_007415423.1">
    <property type="nucleotide sequence ID" value="NZ_ABOX02000016.1"/>
</dbReference>
<dbReference type="Gene3D" id="1.10.287.130">
    <property type="match status" value="1"/>
</dbReference>
<dbReference type="SMART" id="SM00388">
    <property type="entry name" value="HisKA"/>
    <property type="match status" value="1"/>
</dbReference>
<dbReference type="InterPro" id="IPR011006">
    <property type="entry name" value="CheY-like_superfamily"/>
</dbReference>
<dbReference type="PRINTS" id="PR00344">
    <property type="entry name" value="BCTRLSENSOR"/>
</dbReference>
<evidence type="ECO:0000259" key="7">
    <source>
        <dbReference type="PROSITE" id="PS50110"/>
    </source>
</evidence>